<dbReference type="AlphaFoldDB" id="F8LDW0"/>
<sequence>MVLLTSIKYGLQAMQAIFVLMTFK</sequence>
<evidence type="ECO:0000313" key="1">
    <source>
        <dbReference type="EMBL" id="CCB91674.1"/>
    </source>
</evidence>
<organism evidence="1">
    <name type="scientific">Waddlia chondrophila 2032/99</name>
    <dbReference type="NCBI Taxonomy" id="765953"/>
    <lineage>
        <taxon>Bacteria</taxon>
        <taxon>Pseudomonadati</taxon>
        <taxon>Chlamydiota</taxon>
        <taxon>Chlamydiia</taxon>
        <taxon>Parachlamydiales</taxon>
        <taxon>Waddliaceae</taxon>
        <taxon>Waddlia</taxon>
    </lineage>
</organism>
<dbReference type="EMBL" id="FR872655">
    <property type="protein sequence ID" value="CCB91674.1"/>
    <property type="molecule type" value="Genomic_DNA"/>
</dbReference>
<accession>F8LDW0</accession>
<protein>
    <submittedName>
        <fullName evidence="1">Uncharacterized protein</fullName>
    </submittedName>
</protein>
<proteinExistence type="predicted"/>
<name>F8LDW0_9BACT</name>
<reference evidence="1" key="1">
    <citation type="submission" date="2011-05" db="EMBL/GenBank/DDBJ databases">
        <title>Unity in variety -- the pan-genome of the Chlamydiae.</title>
        <authorList>
            <person name="Collingro A."/>
            <person name="Tischler P."/>
            <person name="Weinmaier T."/>
            <person name="Penz T."/>
            <person name="Heinz E."/>
            <person name="Brunham R.C."/>
            <person name="Read T.D."/>
            <person name="Bavoil P.M."/>
            <person name="Sachse K."/>
            <person name="Kahane S."/>
            <person name="Friedman M.G."/>
            <person name="Rattei T."/>
            <person name="Myers G.S.A."/>
            <person name="Horn M."/>
        </authorList>
    </citation>
    <scope>NUCLEOTIDE SEQUENCE</scope>
    <source>
        <strain evidence="1">2032/99</strain>
    </source>
</reference>
<gene>
    <name evidence="1" type="ORF">WCH_BX11950</name>
</gene>